<sequence>MTNFVDVLKEMRDHYQNNINTGVAIPYYPNLVEDSLDLMEATNKYLVADDSELADNPVQSKLNDLRNQAKVLATNTASTIEEKLKKSAKELKDSDNSDSLHSKFKDELNKIREDAKKKASDNIDKMFDEAEKIGNDFPAAQNLILVAAQKINELINDLLTKIVDYIVGIIKNIVEWIKMAWDAITKVFNDITKVFNDIIIWISHWFK</sequence>
<organism evidence="1 2">
    <name type="scientific">Acinetobacter pittii</name>
    <name type="common">Acinetobacter genomosp. 3</name>
    <dbReference type="NCBI Taxonomy" id="48296"/>
    <lineage>
        <taxon>Bacteria</taxon>
        <taxon>Pseudomonadati</taxon>
        <taxon>Pseudomonadota</taxon>
        <taxon>Gammaproteobacteria</taxon>
        <taxon>Moraxellales</taxon>
        <taxon>Moraxellaceae</taxon>
        <taxon>Acinetobacter</taxon>
        <taxon>Acinetobacter calcoaceticus/baumannii complex</taxon>
    </lineage>
</organism>
<dbReference type="AlphaFoldDB" id="A0A6H0FX39"/>
<dbReference type="RefSeq" id="WP_060466165.1">
    <property type="nucleotide sequence ID" value="NZ_CAJHHG010000007.1"/>
</dbReference>
<reference evidence="1 2" key="1">
    <citation type="submission" date="2020-03" db="EMBL/GenBank/DDBJ databases">
        <authorList>
            <person name="Zhang L."/>
            <person name="Han X."/>
            <person name="Chen Y."/>
            <person name="Yu Y."/>
        </authorList>
    </citation>
    <scope>NUCLEOTIDE SEQUENCE [LARGE SCALE GENOMIC DNA]</scope>
    <source>
        <strain evidence="1 2">A1254</strain>
    </source>
</reference>
<gene>
    <name evidence="1" type="ORF">G8E09_15295</name>
</gene>
<evidence type="ECO:0000313" key="1">
    <source>
        <dbReference type="EMBL" id="QIT18967.1"/>
    </source>
</evidence>
<dbReference type="Proteomes" id="UP000501692">
    <property type="component" value="Chromosome"/>
</dbReference>
<accession>A0A6H0FX39</accession>
<protein>
    <submittedName>
        <fullName evidence="1">Uncharacterized protein</fullName>
    </submittedName>
</protein>
<evidence type="ECO:0000313" key="2">
    <source>
        <dbReference type="Proteomes" id="UP000501692"/>
    </source>
</evidence>
<dbReference type="EMBL" id="CP049806">
    <property type="protein sequence ID" value="QIT18967.1"/>
    <property type="molecule type" value="Genomic_DNA"/>
</dbReference>
<name>A0A6H0FX39_ACIPI</name>
<proteinExistence type="predicted"/>